<organism evidence="1 2">
    <name type="scientific">Candidatus Cyrtobacter comes</name>
    <dbReference type="NCBI Taxonomy" id="675776"/>
    <lineage>
        <taxon>Bacteria</taxon>
        <taxon>Pseudomonadati</taxon>
        <taxon>Pseudomonadota</taxon>
        <taxon>Alphaproteobacteria</taxon>
        <taxon>Rickettsiales</taxon>
        <taxon>Candidatus Midichloriaceae</taxon>
        <taxon>Candidatus Cyrtobacter</taxon>
    </lineage>
</organism>
<sequence length="187" mass="21823">MSTKQFCSLIFKKINENYSSHSTEVEKMISRVMEEYMSIEIEDDSSILYFQVRYLDSFNKLLSYTKSNLGAMDAIVTKMYNKGQGDNFVSSIYASLQNLSGNQHLLFSYSDLEEKDNLEYYREFDDSFIGLNTKSYFMHTYSDMLDNVEDITLCNIPSLLYLLDGNLIHSVDDYSAVQQEQCYCYLF</sequence>
<proteinExistence type="predicted"/>
<dbReference type="RefSeq" id="WP_322498228.1">
    <property type="nucleotide sequence ID" value="NZ_JARGYT010000113.1"/>
</dbReference>
<reference evidence="1 2" key="1">
    <citation type="submission" date="2023-02" db="EMBL/GenBank/DDBJ databases">
        <title>Host association and intracellularity evolved multiple times independently in the Rickettsiales.</title>
        <authorList>
            <person name="Castelli M."/>
            <person name="Nardi T."/>
            <person name="Gammuto L."/>
            <person name="Bellinzona G."/>
            <person name="Sabaneyeva E."/>
            <person name="Potekhin A."/>
            <person name="Serra V."/>
            <person name="Petroni G."/>
            <person name="Sassera D."/>
        </authorList>
    </citation>
    <scope>NUCLEOTIDE SEQUENCE [LARGE SCALE GENOMIC DNA]</scope>
    <source>
        <strain evidence="1 2">BOD18</strain>
    </source>
</reference>
<name>A0ABU5LA26_9RICK</name>
<evidence type="ECO:0000313" key="1">
    <source>
        <dbReference type="EMBL" id="MDZ5762785.1"/>
    </source>
</evidence>
<dbReference type="EMBL" id="JARGYT010000113">
    <property type="protein sequence ID" value="MDZ5762785.1"/>
    <property type="molecule type" value="Genomic_DNA"/>
</dbReference>
<protein>
    <submittedName>
        <fullName evidence="1">Uncharacterized protein</fullName>
    </submittedName>
</protein>
<comment type="caution">
    <text evidence="1">The sequence shown here is derived from an EMBL/GenBank/DDBJ whole genome shotgun (WGS) entry which is preliminary data.</text>
</comment>
<gene>
    <name evidence="1" type="ORF">Cyrtocomes_01180</name>
</gene>
<dbReference type="Proteomes" id="UP001293791">
    <property type="component" value="Unassembled WGS sequence"/>
</dbReference>
<evidence type="ECO:0000313" key="2">
    <source>
        <dbReference type="Proteomes" id="UP001293791"/>
    </source>
</evidence>
<accession>A0ABU5LA26</accession>
<keyword evidence="2" id="KW-1185">Reference proteome</keyword>